<dbReference type="HOGENOM" id="CLU_2966446_0_0_10"/>
<feature type="non-terminal residue" evidence="1">
    <location>
        <position position="1"/>
    </location>
</feature>
<name>H1Q4L1_9BACT</name>
<dbReference type="Proteomes" id="UP000016023">
    <property type="component" value="Unassembled WGS sequence"/>
</dbReference>
<reference evidence="1 2" key="1">
    <citation type="submission" date="2011-12" db="EMBL/GenBank/DDBJ databases">
        <title>The Genome Sequence of Prevotella micans F0438.</title>
        <authorList>
            <consortium name="The Broad Institute Genome Sequencing Platform"/>
            <person name="Earl A."/>
            <person name="Ward D."/>
            <person name="Feldgarden M."/>
            <person name="Gevers D."/>
            <person name="Izard J."/>
            <person name="Baranova O.V."/>
            <person name="Blanton J.M."/>
            <person name="Wade W.G."/>
            <person name="Dewhirst F.E."/>
            <person name="Young S.K."/>
            <person name="Zeng Q."/>
            <person name="Gargeya S."/>
            <person name="Fitzgerald M."/>
            <person name="Haas B."/>
            <person name="Abouelleil A."/>
            <person name="Alvarado L."/>
            <person name="Arachchi H.M."/>
            <person name="Berlin A."/>
            <person name="Chapman S.B."/>
            <person name="Gearin G."/>
            <person name="Goldberg J."/>
            <person name="Griggs A."/>
            <person name="Gujja S."/>
            <person name="Hansen M."/>
            <person name="Heiman D."/>
            <person name="Howarth C."/>
            <person name="Larimer J."/>
            <person name="Lui A."/>
            <person name="MacDonald P.J.P."/>
            <person name="McCowen C."/>
            <person name="Montmayeur A."/>
            <person name="Murphy C."/>
            <person name="Neiman D."/>
            <person name="Pearson M."/>
            <person name="Priest M."/>
            <person name="Roberts A."/>
            <person name="Saif S."/>
            <person name="Shea T."/>
            <person name="Sisk P."/>
            <person name="Stolte C."/>
            <person name="Sykes S."/>
            <person name="Wortman J."/>
            <person name="Nusbaum C."/>
            <person name="Birren B."/>
        </authorList>
    </citation>
    <scope>NUCLEOTIDE SEQUENCE [LARGE SCALE GENOMIC DNA]</scope>
    <source>
        <strain evidence="1 2">F0438</strain>
    </source>
</reference>
<dbReference type="AlphaFoldDB" id="H1Q4L1"/>
<keyword evidence="2" id="KW-1185">Reference proteome</keyword>
<proteinExistence type="predicted"/>
<sequence>SHLASNYTFFTFAYARAKRVVTPVNKGLVRVLFAHFFMPFCQAAQGGNNDNYSTIKLL</sequence>
<comment type="caution">
    <text evidence="1">The sequence shown here is derived from an EMBL/GenBank/DDBJ whole genome shotgun (WGS) entry which is preliminary data.</text>
</comment>
<evidence type="ECO:0000313" key="2">
    <source>
        <dbReference type="Proteomes" id="UP000016023"/>
    </source>
</evidence>
<gene>
    <name evidence="1" type="ORF">HMPREF9140_01849</name>
</gene>
<protein>
    <submittedName>
        <fullName evidence="1">Uncharacterized protein</fullName>
    </submittedName>
</protein>
<dbReference type="STRING" id="883158.HMPREF9140_01849"/>
<dbReference type="EMBL" id="AGWK01000051">
    <property type="protein sequence ID" value="EHO66991.1"/>
    <property type="molecule type" value="Genomic_DNA"/>
</dbReference>
<accession>H1Q4L1</accession>
<organism evidence="1 2">
    <name type="scientific">Prevotella micans F0438</name>
    <dbReference type="NCBI Taxonomy" id="883158"/>
    <lineage>
        <taxon>Bacteria</taxon>
        <taxon>Pseudomonadati</taxon>
        <taxon>Bacteroidota</taxon>
        <taxon>Bacteroidia</taxon>
        <taxon>Bacteroidales</taxon>
        <taxon>Prevotellaceae</taxon>
        <taxon>Prevotella</taxon>
    </lineage>
</organism>
<evidence type="ECO:0000313" key="1">
    <source>
        <dbReference type="EMBL" id="EHO66991.1"/>
    </source>
</evidence>